<accession>A0A665WBY0</accession>
<evidence type="ECO:0000256" key="7">
    <source>
        <dbReference type="ARBA" id="ARBA00023157"/>
    </source>
</evidence>
<evidence type="ECO:0000256" key="4">
    <source>
        <dbReference type="ARBA" id="ARBA00022722"/>
    </source>
</evidence>
<dbReference type="GO" id="GO:0004540">
    <property type="term" value="F:RNA nuclease activity"/>
    <property type="evidence" value="ECO:0007669"/>
    <property type="project" value="TreeGrafter"/>
</dbReference>
<protein>
    <recommendedName>
        <fullName evidence="9">Ribonuclease A-domain domain-containing protein</fullName>
    </recommendedName>
</protein>
<reference evidence="10" key="2">
    <citation type="submission" date="2025-08" db="UniProtKB">
        <authorList>
            <consortium name="Ensembl"/>
        </authorList>
    </citation>
    <scope>IDENTIFICATION</scope>
</reference>
<dbReference type="GO" id="GO:0050829">
    <property type="term" value="P:defense response to Gram-negative bacterium"/>
    <property type="evidence" value="ECO:0007669"/>
    <property type="project" value="TreeGrafter"/>
</dbReference>
<evidence type="ECO:0000256" key="3">
    <source>
        <dbReference type="ARBA" id="ARBA00022525"/>
    </source>
</evidence>
<dbReference type="GO" id="GO:0005576">
    <property type="term" value="C:extracellular region"/>
    <property type="evidence" value="ECO:0007669"/>
    <property type="project" value="UniProtKB-SubCell"/>
</dbReference>
<dbReference type="SMART" id="SM00092">
    <property type="entry name" value="RNAse_Pc"/>
    <property type="match status" value="1"/>
</dbReference>
<dbReference type="PROSITE" id="PS00127">
    <property type="entry name" value="RNASE_PANCREATIC"/>
    <property type="match status" value="1"/>
</dbReference>
<dbReference type="SUPFAM" id="SSF54076">
    <property type="entry name" value="RNase A-like"/>
    <property type="match status" value="1"/>
</dbReference>
<evidence type="ECO:0000256" key="1">
    <source>
        <dbReference type="ARBA" id="ARBA00004613"/>
    </source>
</evidence>
<dbReference type="PRINTS" id="PR00794">
    <property type="entry name" value="RIBONUCLEASE"/>
</dbReference>
<evidence type="ECO:0000256" key="8">
    <source>
        <dbReference type="RuleBase" id="RU000651"/>
    </source>
</evidence>
<dbReference type="Gene3D" id="3.10.130.10">
    <property type="entry name" value="Ribonuclease A-like domain"/>
    <property type="match status" value="1"/>
</dbReference>
<dbReference type="InterPro" id="IPR036816">
    <property type="entry name" value="RNaseA-like_dom_sf"/>
</dbReference>
<comment type="similarity">
    <text evidence="2 8">Belongs to the pancreatic ribonuclease family.</text>
</comment>
<sequence length="150" mass="17585">MICILKTLHCCRAVVVSWNVEERYKKFLKQHVDGQISVKKCDYVIQSRGITKTNRTTKLKTNECKETNTFIRDNKKHVKAICEHAGEPDGEMTRSRKPFSIVICKLKNHGARQPRCHYRGQDRKKKIVIKCEGGFPVHLERDIDQIDNWY</sequence>
<keyword evidence="7" id="KW-1015">Disulfide bond</keyword>
<evidence type="ECO:0000256" key="6">
    <source>
        <dbReference type="ARBA" id="ARBA00022801"/>
    </source>
</evidence>
<evidence type="ECO:0000259" key="9">
    <source>
        <dbReference type="SMART" id="SM00092"/>
    </source>
</evidence>
<comment type="subcellular location">
    <subcellularLocation>
        <location evidence="1">Secreted</location>
    </subcellularLocation>
</comment>
<dbReference type="GO" id="GO:0050830">
    <property type="term" value="P:defense response to Gram-positive bacterium"/>
    <property type="evidence" value="ECO:0007669"/>
    <property type="project" value="TreeGrafter"/>
</dbReference>
<dbReference type="InterPro" id="IPR001427">
    <property type="entry name" value="RNaseA"/>
</dbReference>
<evidence type="ECO:0000313" key="11">
    <source>
        <dbReference type="Proteomes" id="UP000472264"/>
    </source>
</evidence>
<dbReference type="AlphaFoldDB" id="A0A665WBY0"/>
<keyword evidence="5 8" id="KW-0255">Endonuclease</keyword>
<dbReference type="GO" id="GO:0001525">
    <property type="term" value="P:angiogenesis"/>
    <property type="evidence" value="ECO:0007669"/>
    <property type="project" value="TreeGrafter"/>
</dbReference>
<dbReference type="Ensembl" id="ENSENLT00000042620.1">
    <property type="protein sequence ID" value="ENSENLP00000041564.1"/>
    <property type="gene ID" value="ENSENLG00000017808.1"/>
</dbReference>
<organism evidence="10 11">
    <name type="scientific">Echeneis naucrates</name>
    <name type="common">Live sharksucker</name>
    <dbReference type="NCBI Taxonomy" id="173247"/>
    <lineage>
        <taxon>Eukaryota</taxon>
        <taxon>Metazoa</taxon>
        <taxon>Chordata</taxon>
        <taxon>Craniata</taxon>
        <taxon>Vertebrata</taxon>
        <taxon>Euteleostomi</taxon>
        <taxon>Actinopterygii</taxon>
        <taxon>Neopterygii</taxon>
        <taxon>Teleostei</taxon>
        <taxon>Neoteleostei</taxon>
        <taxon>Acanthomorphata</taxon>
        <taxon>Carangaria</taxon>
        <taxon>Carangiformes</taxon>
        <taxon>Echeneidae</taxon>
        <taxon>Echeneis</taxon>
    </lineage>
</organism>
<dbReference type="OMA" id="HYCNAMM"/>
<evidence type="ECO:0000313" key="10">
    <source>
        <dbReference type="Ensembl" id="ENSENLP00000041564.1"/>
    </source>
</evidence>
<keyword evidence="4 8" id="KW-0540">Nuclease</keyword>
<dbReference type="GO" id="GO:0016787">
    <property type="term" value="F:hydrolase activity"/>
    <property type="evidence" value="ECO:0007669"/>
    <property type="project" value="UniProtKB-KW"/>
</dbReference>
<evidence type="ECO:0000256" key="5">
    <source>
        <dbReference type="ARBA" id="ARBA00022759"/>
    </source>
</evidence>
<dbReference type="GO" id="GO:0004519">
    <property type="term" value="F:endonuclease activity"/>
    <property type="evidence" value="ECO:0007669"/>
    <property type="project" value="UniProtKB-KW"/>
</dbReference>
<keyword evidence="3" id="KW-0964">Secreted</keyword>
<feature type="domain" description="Ribonuclease A-domain" evidence="9">
    <location>
        <begin position="20"/>
        <end position="143"/>
    </location>
</feature>
<dbReference type="PANTHER" id="PTHR11437:SF10">
    <property type="entry name" value="ANGIOGENIN-RELATED"/>
    <property type="match status" value="1"/>
</dbReference>
<dbReference type="InterPro" id="IPR023411">
    <property type="entry name" value="RNaseA_AS"/>
</dbReference>
<keyword evidence="6 8" id="KW-0378">Hydrolase</keyword>
<reference evidence="10" key="1">
    <citation type="submission" date="2021-04" db="EMBL/GenBank/DDBJ databases">
        <authorList>
            <consortium name="Wellcome Sanger Institute Data Sharing"/>
        </authorList>
    </citation>
    <scope>NUCLEOTIDE SEQUENCE [LARGE SCALE GENOMIC DNA]</scope>
</reference>
<evidence type="ECO:0000256" key="2">
    <source>
        <dbReference type="ARBA" id="ARBA00005600"/>
    </source>
</evidence>
<dbReference type="PANTHER" id="PTHR11437">
    <property type="entry name" value="RIBONUCLEASE"/>
    <property type="match status" value="1"/>
</dbReference>
<dbReference type="CDD" id="cd06265">
    <property type="entry name" value="RNase_A_canonical"/>
    <property type="match status" value="1"/>
</dbReference>
<keyword evidence="11" id="KW-1185">Reference proteome</keyword>
<proteinExistence type="inferred from homology"/>
<reference evidence="10" key="3">
    <citation type="submission" date="2025-09" db="UniProtKB">
        <authorList>
            <consortium name="Ensembl"/>
        </authorList>
    </citation>
    <scope>IDENTIFICATION</scope>
</reference>
<dbReference type="Proteomes" id="UP000472264">
    <property type="component" value="Chromosome 10"/>
</dbReference>
<dbReference type="InParanoid" id="A0A665WBY0"/>
<dbReference type="InterPro" id="IPR023412">
    <property type="entry name" value="RNaseA_domain"/>
</dbReference>
<dbReference type="GO" id="GO:0003676">
    <property type="term" value="F:nucleic acid binding"/>
    <property type="evidence" value="ECO:0007669"/>
    <property type="project" value="InterPro"/>
</dbReference>
<name>A0A665WBY0_ECHNA</name>
<dbReference type="Pfam" id="PF00074">
    <property type="entry name" value="RnaseA"/>
    <property type="match status" value="1"/>
</dbReference>
<dbReference type="FunCoup" id="A0A665WBY0">
    <property type="interactions" value="1078"/>
</dbReference>